<organism evidence="1 2">
    <name type="scientific">Glycocaulis abyssi</name>
    <dbReference type="NCBI Taxonomy" id="1433403"/>
    <lineage>
        <taxon>Bacteria</taxon>
        <taxon>Pseudomonadati</taxon>
        <taxon>Pseudomonadota</taxon>
        <taxon>Alphaproteobacteria</taxon>
        <taxon>Maricaulales</taxon>
        <taxon>Maricaulaceae</taxon>
        <taxon>Glycocaulis</taxon>
    </lineage>
</organism>
<dbReference type="InterPro" id="IPR036663">
    <property type="entry name" value="Fumarylacetoacetase_C_sf"/>
</dbReference>
<accession>A0ABV9NAK4</accession>
<reference evidence="2" key="1">
    <citation type="journal article" date="2019" name="Int. J. Syst. Evol. Microbiol.">
        <title>The Global Catalogue of Microorganisms (GCM) 10K type strain sequencing project: providing services to taxonomists for standard genome sequencing and annotation.</title>
        <authorList>
            <consortium name="The Broad Institute Genomics Platform"/>
            <consortium name="The Broad Institute Genome Sequencing Center for Infectious Disease"/>
            <person name="Wu L."/>
            <person name="Ma J."/>
        </authorList>
    </citation>
    <scope>NUCLEOTIDE SEQUENCE [LARGE SCALE GENOMIC DNA]</scope>
    <source>
        <strain evidence="2">CCUG 62981</strain>
    </source>
</reference>
<name>A0ABV9NAK4_9PROT</name>
<dbReference type="Gene3D" id="3.90.850.10">
    <property type="entry name" value="Fumarylacetoacetase-like, C-terminal domain"/>
    <property type="match status" value="1"/>
</dbReference>
<protein>
    <submittedName>
        <fullName evidence="1">2-keto-4-pentenoate hydratase</fullName>
    </submittedName>
</protein>
<sequence length="277" mass="28322">MPLTARNANIEAISAAFLAARRRGGALKSFPGALPETLDEAYSVQDRSIAGWPDRVGGWKIGLIMPAFRAGAGADRLAGPIFARQIVEDRHGHVHDMPVFDGGFAAVEAEFVFRLASGLDAGIPVTPDTAAGIVDSLHVGVEIASSPFAGINDKGPMSVISDFGNNNGLIVGAAIENWRECDPAGLTARVDIDGKTVGAANAAAIPGGPLAALCFLIDLCRKRGIELKAGDYVSTGAATGVHEAPIGASSIADFGPHGQIAVRLVAAEGAIPAKVTA</sequence>
<proteinExistence type="predicted"/>
<gene>
    <name evidence="1" type="ORF">ACFPB0_03185</name>
</gene>
<evidence type="ECO:0000313" key="1">
    <source>
        <dbReference type="EMBL" id="MFC4724286.1"/>
    </source>
</evidence>
<dbReference type="EMBL" id="JBHSGQ010000001">
    <property type="protein sequence ID" value="MFC4724286.1"/>
    <property type="molecule type" value="Genomic_DNA"/>
</dbReference>
<dbReference type="Proteomes" id="UP001596024">
    <property type="component" value="Unassembled WGS sequence"/>
</dbReference>
<dbReference type="PANTHER" id="PTHR30143">
    <property type="entry name" value="ACID HYDRATASE"/>
    <property type="match status" value="1"/>
</dbReference>
<dbReference type="RefSeq" id="WP_382436179.1">
    <property type="nucleotide sequence ID" value="NZ_JBHSGQ010000001.1"/>
</dbReference>
<dbReference type="SUPFAM" id="SSF56529">
    <property type="entry name" value="FAH"/>
    <property type="match status" value="1"/>
</dbReference>
<dbReference type="PANTHER" id="PTHR30143:SF0">
    <property type="entry name" value="2-KETO-4-PENTENOATE HYDRATASE"/>
    <property type="match status" value="1"/>
</dbReference>
<comment type="caution">
    <text evidence="1">The sequence shown here is derived from an EMBL/GenBank/DDBJ whole genome shotgun (WGS) entry which is preliminary data.</text>
</comment>
<dbReference type="InterPro" id="IPR050772">
    <property type="entry name" value="Hydratase-Decarb/MhpD_sf"/>
</dbReference>
<keyword evidence="2" id="KW-1185">Reference proteome</keyword>
<evidence type="ECO:0000313" key="2">
    <source>
        <dbReference type="Proteomes" id="UP001596024"/>
    </source>
</evidence>